<name>A0A1G5L3V0_9FIRM</name>
<dbReference type="GO" id="GO:0015744">
    <property type="term" value="P:succinate transport"/>
    <property type="evidence" value="ECO:0007669"/>
    <property type="project" value="TreeGrafter"/>
</dbReference>
<keyword evidence="10" id="KW-1185">Reference proteome</keyword>
<sequence>MAILKSIDGTPPYPIKIQALSGGIASGFFALLLGASWLDFIAALLTSILVTYSIHRLRRINFNLFVTNIAGGCIAALAAVIFSTLHPSISLDKVIIGAIMVMVPGVAMTNAIRDSIAGDLVSGLARGAEALLIAISIAFGVGFVLQSLIFLKGGNLL</sequence>
<evidence type="ECO:0000256" key="4">
    <source>
        <dbReference type="ARBA" id="ARBA00022989"/>
    </source>
</evidence>
<feature type="transmembrane region" description="Helical" evidence="7">
    <location>
        <begin position="94"/>
        <end position="112"/>
    </location>
</feature>
<dbReference type="Pfam" id="PF06738">
    <property type="entry name" value="ThrE"/>
    <property type="match status" value="1"/>
</dbReference>
<evidence type="ECO:0000313" key="10">
    <source>
        <dbReference type="Proteomes" id="UP000198636"/>
    </source>
</evidence>
<evidence type="ECO:0000313" key="9">
    <source>
        <dbReference type="EMBL" id="SCZ07121.1"/>
    </source>
</evidence>
<dbReference type="RefSeq" id="WP_091547219.1">
    <property type="nucleotide sequence ID" value="NZ_FMUS01000037.1"/>
</dbReference>
<keyword evidence="2" id="KW-1003">Cell membrane</keyword>
<evidence type="ECO:0000256" key="6">
    <source>
        <dbReference type="ARBA" id="ARBA00034125"/>
    </source>
</evidence>
<protein>
    <submittedName>
        <fullName evidence="9">Putative threonine/serine exporter</fullName>
    </submittedName>
</protein>
<evidence type="ECO:0000256" key="1">
    <source>
        <dbReference type="ARBA" id="ARBA00004651"/>
    </source>
</evidence>
<reference evidence="9 10" key="1">
    <citation type="submission" date="2016-10" db="EMBL/GenBank/DDBJ databases">
        <authorList>
            <person name="de Groot N.N."/>
        </authorList>
    </citation>
    <scope>NUCLEOTIDE SEQUENCE [LARGE SCALE GENOMIC DNA]</scope>
    <source>
        <strain evidence="9 10">DSM 18978</strain>
    </source>
</reference>
<evidence type="ECO:0000256" key="5">
    <source>
        <dbReference type="ARBA" id="ARBA00023136"/>
    </source>
</evidence>
<dbReference type="OrthoDB" id="9813917at2"/>
<dbReference type="AlphaFoldDB" id="A0A1G5L3V0"/>
<evidence type="ECO:0000259" key="8">
    <source>
        <dbReference type="Pfam" id="PF06738"/>
    </source>
</evidence>
<dbReference type="InterPro" id="IPR050539">
    <property type="entry name" value="ThrE_Dicarb/AminoAcid_Exp"/>
</dbReference>
<feature type="transmembrane region" description="Helical" evidence="7">
    <location>
        <begin position="62"/>
        <end position="82"/>
    </location>
</feature>
<evidence type="ECO:0000256" key="3">
    <source>
        <dbReference type="ARBA" id="ARBA00022692"/>
    </source>
</evidence>
<feature type="transmembrane region" description="Helical" evidence="7">
    <location>
        <begin position="132"/>
        <end position="151"/>
    </location>
</feature>
<comment type="subcellular location">
    <subcellularLocation>
        <location evidence="1">Cell membrane</location>
        <topology evidence="1">Multi-pass membrane protein</topology>
    </subcellularLocation>
</comment>
<dbReference type="Proteomes" id="UP000198636">
    <property type="component" value="Unassembled WGS sequence"/>
</dbReference>
<dbReference type="PANTHER" id="PTHR34390">
    <property type="entry name" value="UPF0442 PROTEIN YJJB-RELATED"/>
    <property type="match status" value="1"/>
</dbReference>
<keyword evidence="4 7" id="KW-1133">Transmembrane helix</keyword>
<dbReference type="GO" id="GO:0005886">
    <property type="term" value="C:plasma membrane"/>
    <property type="evidence" value="ECO:0007669"/>
    <property type="project" value="UniProtKB-SubCell"/>
</dbReference>
<evidence type="ECO:0000256" key="7">
    <source>
        <dbReference type="SAM" id="Phobius"/>
    </source>
</evidence>
<dbReference type="GO" id="GO:0022857">
    <property type="term" value="F:transmembrane transporter activity"/>
    <property type="evidence" value="ECO:0007669"/>
    <property type="project" value="InterPro"/>
</dbReference>
<keyword evidence="3 7" id="KW-0812">Transmembrane</keyword>
<dbReference type="PANTHER" id="PTHR34390:SF2">
    <property type="entry name" value="SUCCINATE TRANSPORTER SUBUNIT YJJP-RELATED"/>
    <property type="match status" value="1"/>
</dbReference>
<organism evidence="9 10">
    <name type="scientific">Alkaliphilus peptidifermentans DSM 18978</name>
    <dbReference type="NCBI Taxonomy" id="1120976"/>
    <lineage>
        <taxon>Bacteria</taxon>
        <taxon>Bacillati</taxon>
        <taxon>Bacillota</taxon>
        <taxon>Clostridia</taxon>
        <taxon>Peptostreptococcales</taxon>
        <taxon>Natronincolaceae</taxon>
        <taxon>Alkaliphilus</taxon>
    </lineage>
</organism>
<feature type="transmembrane region" description="Helical" evidence="7">
    <location>
        <begin position="28"/>
        <end position="50"/>
    </location>
</feature>
<keyword evidence="5 7" id="KW-0472">Membrane</keyword>
<dbReference type="InterPro" id="IPR010619">
    <property type="entry name" value="ThrE-like_N"/>
</dbReference>
<gene>
    <name evidence="9" type="ORF">SAMN03080606_03996</name>
</gene>
<feature type="domain" description="Threonine/serine exporter-like N-terminal" evidence="8">
    <location>
        <begin position="3"/>
        <end position="146"/>
    </location>
</feature>
<proteinExistence type="inferred from homology"/>
<accession>A0A1G5L3V0</accession>
<dbReference type="EMBL" id="FMUS01000037">
    <property type="protein sequence ID" value="SCZ07121.1"/>
    <property type="molecule type" value="Genomic_DNA"/>
</dbReference>
<evidence type="ECO:0000256" key="2">
    <source>
        <dbReference type="ARBA" id="ARBA00022475"/>
    </source>
</evidence>
<comment type="similarity">
    <text evidence="6">Belongs to the ThrE exporter (TC 2.A.79) family.</text>
</comment>